<dbReference type="EMBL" id="JBGMEK010000028">
    <property type="protein sequence ID" value="MFA0811866.1"/>
    <property type="molecule type" value="Genomic_DNA"/>
</dbReference>
<dbReference type="PANTHER" id="PTHR34071">
    <property type="entry name" value="5-NITROIMIDAZOLE ANTIBIOTICS RESISTANCE PROTEIN, NIMA-FAMILY-RELATED PROTEIN-RELATED"/>
    <property type="match status" value="1"/>
</dbReference>
<dbReference type="RefSeq" id="WP_371839474.1">
    <property type="nucleotide sequence ID" value="NZ_JBGMEK010000028.1"/>
</dbReference>
<dbReference type="InterPro" id="IPR012349">
    <property type="entry name" value="Split_barrel_FMN-bd"/>
</dbReference>
<accession>A0ABV4P142</accession>
<proteinExistence type="predicted"/>
<dbReference type="InterPro" id="IPR024747">
    <property type="entry name" value="Pyridox_Oxase-rel"/>
</dbReference>
<gene>
    <name evidence="1" type="ORF">ACCI49_13165</name>
</gene>
<dbReference type="Gene3D" id="2.30.110.10">
    <property type="entry name" value="Electron Transport, Fmn-binding Protein, Chain A"/>
    <property type="match status" value="1"/>
</dbReference>
<dbReference type="PANTHER" id="PTHR34071:SF2">
    <property type="entry name" value="FLAVIN-NUCLEOTIDE-BINDING PROTEIN"/>
    <property type="match status" value="1"/>
</dbReference>
<organism evidence="1 2">
    <name type="scientific">Microbulbifer epialgicus</name>
    <dbReference type="NCBI Taxonomy" id="393907"/>
    <lineage>
        <taxon>Bacteria</taxon>
        <taxon>Pseudomonadati</taxon>
        <taxon>Pseudomonadota</taxon>
        <taxon>Gammaproteobacteria</taxon>
        <taxon>Cellvibrionales</taxon>
        <taxon>Microbulbiferaceae</taxon>
        <taxon>Microbulbifer</taxon>
    </lineage>
</organism>
<dbReference type="GO" id="GO:0016491">
    <property type="term" value="F:oxidoreductase activity"/>
    <property type="evidence" value="ECO:0007669"/>
    <property type="project" value="UniProtKB-KW"/>
</dbReference>
<dbReference type="SUPFAM" id="SSF50475">
    <property type="entry name" value="FMN-binding split barrel"/>
    <property type="match status" value="1"/>
</dbReference>
<evidence type="ECO:0000313" key="1">
    <source>
        <dbReference type="EMBL" id="MFA0811866.1"/>
    </source>
</evidence>
<comment type="caution">
    <text evidence="1">The sequence shown here is derived from an EMBL/GenBank/DDBJ whole genome shotgun (WGS) entry which is preliminary data.</text>
</comment>
<keyword evidence="1" id="KW-0560">Oxidoreductase</keyword>
<dbReference type="EC" id="1.-.-.-" evidence="1"/>
<name>A0ABV4P142_9GAMM</name>
<reference evidence="1 2" key="1">
    <citation type="submission" date="2024-08" db="EMBL/GenBank/DDBJ databases">
        <authorList>
            <person name="Ishaq N."/>
        </authorList>
    </citation>
    <scope>NUCLEOTIDE SEQUENCE [LARGE SCALE GENOMIC DNA]</scope>
    <source>
        <strain evidence="1 2">DSM 18651</strain>
    </source>
</reference>
<protein>
    <submittedName>
        <fullName evidence="1">Pyridoxamine 5'-phosphate oxidase family protein</fullName>
        <ecNumber evidence="1">1.-.-.-</ecNumber>
    </submittedName>
</protein>
<dbReference type="Pfam" id="PF12900">
    <property type="entry name" value="Pyridox_ox_2"/>
    <property type="match status" value="1"/>
</dbReference>
<keyword evidence="2" id="KW-1185">Reference proteome</keyword>
<sequence length="202" mass="23275">MDTTNHFGPELPATAKSRIRRAAKRASYQREVVYQLVDELKLGHVGFIQNGEVVIIPLTVWRKRDFLYFHVANKSRLQKLVDAGETICISFAQYDEWVLAKSAFHHSANYRSAVLFCRGERVHDSREFDEAFKVIMNDIEPDRWEQVRPPNIQERKGTALMRLTIEEGSFKSRSGAPTDNKEDQSLTVWSGSVQNSVSFLYH</sequence>
<evidence type="ECO:0000313" key="2">
    <source>
        <dbReference type="Proteomes" id="UP001569428"/>
    </source>
</evidence>
<dbReference type="Proteomes" id="UP001569428">
    <property type="component" value="Unassembled WGS sequence"/>
</dbReference>